<name>A0A7W7KE79_PSENT</name>
<accession>A0A7W7KE79</accession>
<protein>
    <recommendedName>
        <fullName evidence="1">ART-PolyVal-like domain-containing protein</fullName>
    </recommendedName>
</protein>
<dbReference type="EMBL" id="JACHLI010000001">
    <property type="protein sequence ID" value="MBB4861212.1"/>
    <property type="molecule type" value="Genomic_DNA"/>
</dbReference>
<dbReference type="AlphaFoldDB" id="A0A7W7KE79"/>
<evidence type="ECO:0000259" key="1">
    <source>
        <dbReference type="Pfam" id="PF18760"/>
    </source>
</evidence>
<dbReference type="Proteomes" id="UP000566995">
    <property type="component" value="Unassembled WGS sequence"/>
</dbReference>
<reference evidence="2 3" key="1">
    <citation type="submission" date="2020-08" db="EMBL/GenBank/DDBJ databases">
        <title>Functional genomics of gut bacteria from endangered species of beetles.</title>
        <authorList>
            <person name="Carlos-Shanley C."/>
        </authorList>
    </citation>
    <scope>NUCLEOTIDE SEQUENCE [LARGE SCALE GENOMIC DNA]</scope>
    <source>
        <strain evidence="2 3">S00179</strain>
    </source>
</reference>
<dbReference type="InterPro" id="IPR049522">
    <property type="entry name" value="ART-PolyVal_dom"/>
</dbReference>
<evidence type="ECO:0000313" key="2">
    <source>
        <dbReference type="EMBL" id="MBB4861212.1"/>
    </source>
</evidence>
<comment type="caution">
    <text evidence="2">The sequence shown here is derived from an EMBL/GenBank/DDBJ whole genome shotgun (WGS) entry which is preliminary data.</text>
</comment>
<organism evidence="2 3">
    <name type="scientific">Pseudomonas nitroreducens</name>
    <dbReference type="NCBI Taxonomy" id="46680"/>
    <lineage>
        <taxon>Bacteria</taxon>
        <taxon>Pseudomonadati</taxon>
        <taxon>Pseudomonadota</taxon>
        <taxon>Gammaproteobacteria</taxon>
        <taxon>Pseudomonadales</taxon>
        <taxon>Pseudomonadaceae</taxon>
        <taxon>Pseudomonas</taxon>
    </lineage>
</organism>
<proteinExistence type="predicted"/>
<feature type="domain" description="ART-PolyVal-like" evidence="1">
    <location>
        <begin position="11"/>
        <end position="194"/>
    </location>
</feature>
<sequence length="212" mass="24358">MTRKPILIQDLNLYHGSPCRIEQFSYDYNKDSAASLGHGFYFTNKLNVAKGYTERHHSNHDLQFANETPTIHKVRVTLNNPMDSKHKQALSRAVVRSLITCSPCLDTALANNFDVDFQGKKECIEEACGWYCDYYDRPLAETLSSLSTDFWQDHNEAFSRLVYELLRYDGVVAYDEKGGVRGDIIVSAWFPEQIEILAYLDPKLERDSSFEP</sequence>
<dbReference type="Pfam" id="PF18760">
    <property type="entry name" value="ART-PolyVal"/>
    <property type="match status" value="1"/>
</dbReference>
<gene>
    <name evidence="2" type="ORF">HNP46_000023</name>
</gene>
<evidence type="ECO:0000313" key="3">
    <source>
        <dbReference type="Proteomes" id="UP000566995"/>
    </source>
</evidence>
<dbReference type="RefSeq" id="WP_184585491.1">
    <property type="nucleotide sequence ID" value="NZ_JACHLI010000001.1"/>
</dbReference>